<name>A0ABS9UL93_9BACT</name>
<proteinExistence type="predicted"/>
<keyword evidence="2" id="KW-1185">Reference proteome</keyword>
<dbReference type="RefSeq" id="WP_241273524.1">
    <property type="nucleotide sequence ID" value="NZ_JAKZGS010000002.1"/>
</dbReference>
<dbReference type="Proteomes" id="UP001165488">
    <property type="component" value="Unassembled WGS sequence"/>
</dbReference>
<reference evidence="1" key="1">
    <citation type="submission" date="2022-03" db="EMBL/GenBank/DDBJ databases">
        <title>De novo assembled genomes of Belliella spp. (Cyclobacteriaceae) strains.</title>
        <authorList>
            <person name="Szabo A."/>
            <person name="Korponai K."/>
            <person name="Felfoldi T."/>
        </authorList>
    </citation>
    <scope>NUCLEOTIDE SEQUENCE</scope>
    <source>
        <strain evidence="1">DSM 107340</strain>
    </source>
</reference>
<evidence type="ECO:0000313" key="1">
    <source>
        <dbReference type="EMBL" id="MCH7397013.1"/>
    </source>
</evidence>
<protein>
    <submittedName>
        <fullName evidence="1">Uncharacterized protein</fullName>
    </submittedName>
</protein>
<comment type="caution">
    <text evidence="1">The sequence shown here is derived from an EMBL/GenBank/DDBJ whole genome shotgun (WGS) entry which is preliminary data.</text>
</comment>
<dbReference type="EMBL" id="JAKZGS010000002">
    <property type="protein sequence ID" value="MCH7397013.1"/>
    <property type="molecule type" value="Genomic_DNA"/>
</dbReference>
<gene>
    <name evidence="1" type="ORF">MM236_03395</name>
</gene>
<sequence length="56" mass="6590">MNTSPFQKFMRILLGLLMVLAGIGHLTFQREEFHEKNLTSLLKNDEYPQIRMPQVN</sequence>
<evidence type="ECO:0000313" key="2">
    <source>
        <dbReference type="Proteomes" id="UP001165488"/>
    </source>
</evidence>
<organism evidence="1 2">
    <name type="scientific">Belliella calami</name>
    <dbReference type="NCBI Taxonomy" id="2923436"/>
    <lineage>
        <taxon>Bacteria</taxon>
        <taxon>Pseudomonadati</taxon>
        <taxon>Bacteroidota</taxon>
        <taxon>Cytophagia</taxon>
        <taxon>Cytophagales</taxon>
        <taxon>Cyclobacteriaceae</taxon>
        <taxon>Belliella</taxon>
    </lineage>
</organism>
<accession>A0ABS9UL93</accession>